<keyword evidence="2" id="KW-1185">Reference proteome</keyword>
<dbReference type="EMBL" id="CP014671">
    <property type="protein sequence ID" value="ANX04999.1"/>
    <property type="molecule type" value="Genomic_DNA"/>
</dbReference>
<dbReference type="STRING" id="1810504.PG2T_12990"/>
<gene>
    <name evidence="1" type="ORF">PG2T_12990</name>
</gene>
<accession>A0A1B1YW90</accession>
<evidence type="ECO:0008006" key="3">
    <source>
        <dbReference type="Google" id="ProtNLM"/>
    </source>
</evidence>
<proteinExistence type="predicted"/>
<dbReference type="InterPro" id="IPR021332">
    <property type="entry name" value="DUF2944"/>
</dbReference>
<dbReference type="InParanoid" id="A0A1B1YW90"/>
<sequence>MVNEPAWSPGQPLAGWLRLTGRGAWLIRDAAVEHPALRAHLNRHYRRDARGRYFVQNGAQVVFVGLDYAPYVLHVTADGMLVAHTGEPAGAVLAACLDETGVLTLRTALGAGRVDEASLEYFADRVCQADGRAADETALADLMAGGLTAPALFLDLPEGRLPLEHCPSAALPERFDFVRDPGQQYGQTDSP</sequence>
<organism evidence="1 2">
    <name type="scientific">Immundisolibacter cernigliae</name>
    <dbReference type="NCBI Taxonomy" id="1810504"/>
    <lineage>
        <taxon>Bacteria</taxon>
        <taxon>Pseudomonadati</taxon>
        <taxon>Pseudomonadota</taxon>
        <taxon>Gammaproteobacteria</taxon>
        <taxon>Immundisolibacterales</taxon>
        <taxon>Immundisolibacteraceae</taxon>
        <taxon>Immundisolibacter</taxon>
    </lineage>
</organism>
<dbReference type="Pfam" id="PF11161">
    <property type="entry name" value="DUF2944"/>
    <property type="match status" value="1"/>
</dbReference>
<dbReference type="AlphaFoldDB" id="A0A1B1YW90"/>
<protein>
    <recommendedName>
        <fullName evidence="3">DUF2946 domain-containing protein</fullName>
    </recommendedName>
</protein>
<dbReference type="Proteomes" id="UP000092952">
    <property type="component" value="Chromosome"/>
</dbReference>
<reference evidence="2" key="1">
    <citation type="submission" date="2016-03" db="EMBL/GenBank/DDBJ databases">
        <title>Complete genome sequence of Solimmundus cernigliae, representing a novel lineage of polycyclic aromatic hydrocarbon degraders within the Gammaproteobacteria.</title>
        <authorList>
            <person name="Singleton D.R."/>
            <person name="Dickey A.N."/>
            <person name="Scholl E.H."/>
            <person name="Wright F.A."/>
            <person name="Aitken M.D."/>
        </authorList>
    </citation>
    <scope>NUCLEOTIDE SEQUENCE [LARGE SCALE GENOMIC DNA]</scope>
    <source>
        <strain evidence="2">TR3.2</strain>
    </source>
</reference>
<name>A0A1B1YW90_9GAMM</name>
<dbReference type="KEGG" id="gbi:PG2T_12990"/>
<evidence type="ECO:0000313" key="1">
    <source>
        <dbReference type="EMBL" id="ANX04999.1"/>
    </source>
</evidence>
<evidence type="ECO:0000313" key="2">
    <source>
        <dbReference type="Proteomes" id="UP000092952"/>
    </source>
</evidence>